<organism evidence="2 3">
    <name type="scientific">Portunus trituberculatus</name>
    <name type="common">Swimming crab</name>
    <name type="synonym">Neptunus trituberculatus</name>
    <dbReference type="NCBI Taxonomy" id="210409"/>
    <lineage>
        <taxon>Eukaryota</taxon>
        <taxon>Metazoa</taxon>
        <taxon>Ecdysozoa</taxon>
        <taxon>Arthropoda</taxon>
        <taxon>Crustacea</taxon>
        <taxon>Multicrustacea</taxon>
        <taxon>Malacostraca</taxon>
        <taxon>Eumalacostraca</taxon>
        <taxon>Eucarida</taxon>
        <taxon>Decapoda</taxon>
        <taxon>Pleocyemata</taxon>
        <taxon>Brachyura</taxon>
        <taxon>Eubrachyura</taxon>
        <taxon>Portunoidea</taxon>
        <taxon>Portunidae</taxon>
        <taxon>Portuninae</taxon>
        <taxon>Portunus</taxon>
    </lineage>
</organism>
<evidence type="ECO:0000313" key="3">
    <source>
        <dbReference type="Proteomes" id="UP000324222"/>
    </source>
</evidence>
<evidence type="ECO:0000313" key="2">
    <source>
        <dbReference type="EMBL" id="MPC80730.1"/>
    </source>
</evidence>
<comment type="caution">
    <text evidence="2">The sequence shown here is derived from an EMBL/GenBank/DDBJ whole genome shotgun (WGS) entry which is preliminary data.</text>
</comment>
<dbReference type="Proteomes" id="UP000324222">
    <property type="component" value="Unassembled WGS sequence"/>
</dbReference>
<reference evidence="2 3" key="1">
    <citation type="submission" date="2019-05" db="EMBL/GenBank/DDBJ databases">
        <title>Another draft genome of Portunus trituberculatus and its Hox gene families provides insights of decapod evolution.</title>
        <authorList>
            <person name="Jeong J.-H."/>
            <person name="Song I."/>
            <person name="Kim S."/>
            <person name="Choi T."/>
            <person name="Kim D."/>
            <person name="Ryu S."/>
            <person name="Kim W."/>
        </authorList>
    </citation>
    <scope>NUCLEOTIDE SEQUENCE [LARGE SCALE GENOMIC DNA]</scope>
    <source>
        <tissue evidence="2">Muscle</tissue>
    </source>
</reference>
<accession>A0A5B7I889</accession>
<protein>
    <submittedName>
        <fullName evidence="2">Uncharacterized protein</fullName>
    </submittedName>
</protein>
<evidence type="ECO:0000256" key="1">
    <source>
        <dbReference type="SAM" id="MobiDB-lite"/>
    </source>
</evidence>
<gene>
    <name evidence="2" type="ORF">E2C01_075318</name>
</gene>
<name>A0A5B7I889_PORTR</name>
<dbReference type="EMBL" id="VSRR010054848">
    <property type="protein sequence ID" value="MPC80730.1"/>
    <property type="molecule type" value="Genomic_DNA"/>
</dbReference>
<dbReference type="AlphaFoldDB" id="A0A5B7I889"/>
<feature type="region of interest" description="Disordered" evidence="1">
    <location>
        <begin position="32"/>
        <end position="59"/>
    </location>
</feature>
<dbReference type="OrthoDB" id="6380771at2759"/>
<keyword evidence="3" id="KW-1185">Reference proteome</keyword>
<proteinExistence type="predicted"/>
<sequence>MQEERDDDSQGGNSDDEIAELRIQALLSKRVNEAEVSPAHDPPQEKHLNVNKPLPIGRPQSFRPAQPNVWFISVLCSVCGSPEPLAPGHAVLCF</sequence>